<dbReference type="EMBL" id="AC183492">
    <property type="protein sequence ID" value="ABD65631.1"/>
    <property type="molecule type" value="Genomic_DNA"/>
</dbReference>
<dbReference type="FunFam" id="3.30.530.20:FF:000019">
    <property type="entry name" value="Abscisic acid receptor PYR1"/>
    <property type="match status" value="1"/>
</dbReference>
<evidence type="ECO:0000256" key="7">
    <source>
        <dbReference type="ARBA" id="ARBA00022682"/>
    </source>
</evidence>
<evidence type="ECO:0000256" key="10">
    <source>
        <dbReference type="ARBA" id="ARBA00023272"/>
    </source>
</evidence>
<dbReference type="InterPro" id="IPR050279">
    <property type="entry name" value="Plant_def-hormone_signal"/>
</dbReference>
<sequence length="281" mass="32473">MPSELTQEERSKLTQSISEFHTYHLGPGSCSSLHAQRIHAPPEIVWSVVRQFDKPQTYKHFIKSCSVEEGFEMRVGCTRDVIVISGLPANTSTERLDMLDDERRVTGFSIIGGEHRLKNYKSVTTVHRFERERRIWTVVLESYVVDMPEGNSEDDTRMFADTVVKLNLQKLATVTEAMARNAGDGRGSRETTCRESFHLITAFEKQRQITEPTVYQNPPYHTGMTPEPRTSTVFIELEDHRTLPGNLTPTTEEHLQRMYQRFWGIRQLQRPRQSFGERQSI</sequence>
<dbReference type="GO" id="GO:0005634">
    <property type="term" value="C:nucleus"/>
    <property type="evidence" value="ECO:0007669"/>
    <property type="project" value="UniProtKB-SubCell"/>
</dbReference>
<dbReference type="Gene3D" id="3.30.530.20">
    <property type="match status" value="1"/>
</dbReference>
<dbReference type="InterPro" id="IPR019587">
    <property type="entry name" value="Polyketide_cyclase/dehydratase"/>
</dbReference>
<dbReference type="GO" id="GO:0005737">
    <property type="term" value="C:cytoplasm"/>
    <property type="evidence" value="ECO:0007669"/>
    <property type="project" value="UniProtKB-SubCell"/>
</dbReference>
<keyword evidence="9" id="KW-0539">Nucleus</keyword>
<evidence type="ECO:0000256" key="1">
    <source>
        <dbReference type="ARBA" id="ARBA00004123"/>
    </source>
</evidence>
<dbReference type="Pfam" id="PF10604">
    <property type="entry name" value="Polyketide_cyc2"/>
    <property type="match status" value="1"/>
</dbReference>
<comment type="subcellular location">
    <subcellularLocation>
        <location evidence="2">Cell membrane</location>
    </subcellularLocation>
    <subcellularLocation>
        <location evidence="3">Cytoplasm</location>
    </subcellularLocation>
    <subcellularLocation>
        <location evidence="1">Nucleus</location>
    </subcellularLocation>
</comment>
<dbReference type="GO" id="GO:0042803">
    <property type="term" value="F:protein homodimerization activity"/>
    <property type="evidence" value="ECO:0007669"/>
    <property type="project" value="UniProtKB-ARBA"/>
</dbReference>
<name>Q25BJ6_BRAOL</name>
<dbReference type="PANTHER" id="PTHR31213">
    <property type="entry name" value="OS08G0374000 PROTEIN-RELATED"/>
    <property type="match status" value="1"/>
</dbReference>
<dbReference type="GO" id="GO:0009738">
    <property type="term" value="P:abscisic acid-activated signaling pathway"/>
    <property type="evidence" value="ECO:0007669"/>
    <property type="project" value="UniProtKB-KW"/>
</dbReference>
<gene>
    <name evidence="11" type="ORF">23.t00047</name>
</gene>
<organism evidence="11">
    <name type="scientific">Brassica oleracea</name>
    <name type="common">Wild cabbage</name>
    <dbReference type="NCBI Taxonomy" id="3712"/>
    <lineage>
        <taxon>Eukaryota</taxon>
        <taxon>Viridiplantae</taxon>
        <taxon>Streptophyta</taxon>
        <taxon>Embryophyta</taxon>
        <taxon>Tracheophyta</taxon>
        <taxon>Spermatophyta</taxon>
        <taxon>Magnoliopsida</taxon>
        <taxon>eudicotyledons</taxon>
        <taxon>Gunneridae</taxon>
        <taxon>Pentapetalae</taxon>
        <taxon>rosids</taxon>
        <taxon>malvids</taxon>
        <taxon>Brassicales</taxon>
        <taxon>Brassicaceae</taxon>
        <taxon>Brassiceae</taxon>
        <taxon>Brassica</taxon>
    </lineage>
</organism>
<evidence type="ECO:0000256" key="5">
    <source>
        <dbReference type="ARBA" id="ARBA00022475"/>
    </source>
</evidence>
<reference evidence="11" key="1">
    <citation type="submission" date="2006-03" db="EMBL/GenBank/DDBJ databases">
        <title>Comparative genomics of Brassica oleracea and Arabidopsis thaliana reveals gene loss, fragmentation and dispersal following polyploidy.</title>
        <authorList>
            <person name="Town C.D."/>
            <person name="Cheung F."/>
            <person name="Maiti R."/>
            <person name="Crabtree J."/>
            <person name="Haas B.J."/>
            <person name="Wortman J.R."/>
            <person name="Hine E.E."/>
            <person name="Althoff R."/>
            <person name="Arbogast T."/>
            <person name="Tallon L.J."/>
            <person name="Teresa U.T."/>
            <person name="Trick M."/>
            <person name="Bancroft I."/>
        </authorList>
    </citation>
    <scope>NUCLEOTIDE SEQUENCE</scope>
</reference>
<evidence type="ECO:0000256" key="2">
    <source>
        <dbReference type="ARBA" id="ARBA00004236"/>
    </source>
</evidence>
<dbReference type="GO" id="GO:0062049">
    <property type="term" value="C:protein phosphatase inhibitor complex"/>
    <property type="evidence" value="ECO:0007669"/>
    <property type="project" value="UniProtKB-ARBA"/>
</dbReference>
<dbReference type="GO" id="GO:0004864">
    <property type="term" value="F:protein phosphatase inhibitor activity"/>
    <property type="evidence" value="ECO:0007669"/>
    <property type="project" value="UniProtKB-KW"/>
</dbReference>
<dbReference type="CDD" id="cd07821">
    <property type="entry name" value="PYR_PYL_RCAR_like"/>
    <property type="match status" value="1"/>
</dbReference>
<dbReference type="GO" id="GO:0010427">
    <property type="term" value="F:abscisic acid binding"/>
    <property type="evidence" value="ECO:0007669"/>
    <property type="project" value="TreeGrafter"/>
</dbReference>
<dbReference type="GO" id="GO:0038023">
    <property type="term" value="F:signaling receptor activity"/>
    <property type="evidence" value="ECO:0007669"/>
    <property type="project" value="TreeGrafter"/>
</dbReference>
<dbReference type="AlphaFoldDB" id="Q25BJ6"/>
<evidence type="ECO:0000256" key="9">
    <source>
        <dbReference type="ARBA" id="ARBA00023242"/>
    </source>
</evidence>
<evidence type="ECO:0000256" key="8">
    <source>
        <dbReference type="ARBA" id="ARBA00023170"/>
    </source>
</evidence>
<dbReference type="InterPro" id="IPR023393">
    <property type="entry name" value="START-like_dom_sf"/>
</dbReference>
<dbReference type="PANTHER" id="PTHR31213:SF120">
    <property type="entry name" value="BNACNNG65400D PROTEIN"/>
    <property type="match status" value="1"/>
</dbReference>
<accession>Q25BJ6</accession>
<comment type="similarity">
    <text evidence="4">Belongs to the PYR/PYL/RCAR abscisic acid intracellular receptor family.</text>
</comment>
<keyword evidence="5" id="KW-1003">Cell membrane</keyword>
<keyword evidence="10" id="KW-0650">Protein phosphatase inhibitor</keyword>
<evidence type="ECO:0000256" key="3">
    <source>
        <dbReference type="ARBA" id="ARBA00004496"/>
    </source>
</evidence>
<protein>
    <submittedName>
        <fullName evidence="11">Streptomyces cyclase/dehydrase family protein</fullName>
    </submittedName>
</protein>
<keyword evidence="5" id="KW-0472">Membrane</keyword>
<dbReference type="SUPFAM" id="SSF55961">
    <property type="entry name" value="Bet v1-like"/>
    <property type="match status" value="1"/>
</dbReference>
<keyword evidence="6" id="KW-0963">Cytoplasm</keyword>
<dbReference type="GO" id="GO:0005886">
    <property type="term" value="C:plasma membrane"/>
    <property type="evidence" value="ECO:0007669"/>
    <property type="project" value="UniProtKB-SubCell"/>
</dbReference>
<evidence type="ECO:0000313" key="11">
    <source>
        <dbReference type="EMBL" id="ABD65631.1"/>
    </source>
</evidence>
<dbReference type="ExpressionAtlas" id="Q25BJ6">
    <property type="expression patterns" value="baseline"/>
</dbReference>
<proteinExistence type="inferred from homology"/>
<evidence type="ECO:0000256" key="6">
    <source>
        <dbReference type="ARBA" id="ARBA00022490"/>
    </source>
</evidence>
<keyword evidence="8" id="KW-0675">Receptor</keyword>
<evidence type="ECO:0000256" key="4">
    <source>
        <dbReference type="ARBA" id="ARBA00008594"/>
    </source>
</evidence>
<keyword evidence="7" id="KW-0938">Abscisic acid signaling pathway</keyword>